<reference evidence="1" key="2">
    <citation type="submission" date="2018-05" db="EMBL/GenBank/DDBJ databases">
        <title>OmerRS3 (Oryza meridionalis Reference Sequence Version 3).</title>
        <authorList>
            <person name="Zhang J."/>
            <person name="Kudrna D."/>
            <person name="Lee S."/>
            <person name="Talag J."/>
            <person name="Welchert J."/>
            <person name="Wing R.A."/>
        </authorList>
    </citation>
    <scope>NUCLEOTIDE SEQUENCE [LARGE SCALE GENOMIC DNA]</scope>
    <source>
        <strain evidence="1">cv. OR44</strain>
    </source>
</reference>
<evidence type="ECO:0000313" key="2">
    <source>
        <dbReference type="Proteomes" id="UP000008021"/>
    </source>
</evidence>
<evidence type="ECO:0008006" key="3">
    <source>
        <dbReference type="Google" id="ProtNLM"/>
    </source>
</evidence>
<dbReference type="PANTHER" id="PTHR35356:SF3">
    <property type="entry name" value="OS01G0156300 PROTEIN"/>
    <property type="match status" value="1"/>
</dbReference>
<dbReference type="InterPro" id="IPR010535">
    <property type="entry name" value="DUF1110"/>
</dbReference>
<reference evidence="1" key="1">
    <citation type="submission" date="2015-04" db="UniProtKB">
        <authorList>
            <consortium name="EnsemblPlants"/>
        </authorList>
    </citation>
    <scope>IDENTIFICATION</scope>
</reference>
<dbReference type="AlphaFoldDB" id="A0A0E0BXD4"/>
<dbReference type="PANTHER" id="PTHR35356">
    <property type="entry name" value="OS01G0156300 PROTEIN-RELATED"/>
    <property type="match status" value="1"/>
</dbReference>
<evidence type="ECO:0000313" key="1">
    <source>
        <dbReference type="EnsemblPlants" id="OMERI01G03580.1"/>
    </source>
</evidence>
<organism evidence="1">
    <name type="scientific">Oryza meridionalis</name>
    <dbReference type="NCBI Taxonomy" id="40149"/>
    <lineage>
        <taxon>Eukaryota</taxon>
        <taxon>Viridiplantae</taxon>
        <taxon>Streptophyta</taxon>
        <taxon>Embryophyta</taxon>
        <taxon>Tracheophyta</taxon>
        <taxon>Spermatophyta</taxon>
        <taxon>Magnoliopsida</taxon>
        <taxon>Liliopsida</taxon>
        <taxon>Poales</taxon>
        <taxon>Poaceae</taxon>
        <taxon>BOP clade</taxon>
        <taxon>Oryzoideae</taxon>
        <taxon>Oryzeae</taxon>
        <taxon>Oryzinae</taxon>
        <taxon>Oryza</taxon>
    </lineage>
</organism>
<dbReference type="Gramene" id="OMERI01G03580.1">
    <property type="protein sequence ID" value="OMERI01G03580.1"/>
    <property type="gene ID" value="OMERI01G03580"/>
</dbReference>
<dbReference type="Pfam" id="PF06533">
    <property type="entry name" value="DUF1110"/>
    <property type="match status" value="2"/>
</dbReference>
<proteinExistence type="predicted"/>
<dbReference type="Proteomes" id="UP000008021">
    <property type="component" value="Chromosome 1"/>
</dbReference>
<name>A0A0E0BXD4_9ORYZ</name>
<keyword evidence="2" id="KW-1185">Reference proteome</keyword>
<protein>
    <recommendedName>
        <fullName evidence="3">DOG1 domain-containing protein</fullName>
    </recommendedName>
</protein>
<sequence>MAAEAWRVRFQERVVEAASRMERVQGHPAAAQGHLALAAPLLADNAAASAARDRIQRVLGALGEASSDLAFAMSVMNGAKLLVFSDFPEGNAGVVLHDAVEDVEEAFAMVDSCCSHLDAVLLLLDHPRLPGVDGLIQEELAAADGDLQATIGNAELGTELAVGARQDVSRAN</sequence>
<dbReference type="HOGENOM" id="CLU_120173_0_0_1"/>
<accession>A0A0E0BXD4</accession>
<dbReference type="EnsemblPlants" id="OMERI01G03580.1">
    <property type="protein sequence ID" value="OMERI01G03580.1"/>
    <property type="gene ID" value="OMERI01G03580"/>
</dbReference>